<name>A0A2W4VP17_9CYAN</name>
<evidence type="ECO:0000256" key="1">
    <source>
        <dbReference type="SAM" id="Phobius"/>
    </source>
</evidence>
<keyword evidence="1" id="KW-0812">Transmembrane</keyword>
<keyword evidence="1" id="KW-0472">Membrane</keyword>
<dbReference type="EMBL" id="QBMN01000204">
    <property type="protein sequence ID" value="PZO34544.1"/>
    <property type="molecule type" value="Genomic_DNA"/>
</dbReference>
<feature type="transmembrane region" description="Helical" evidence="1">
    <location>
        <begin position="63"/>
        <end position="85"/>
    </location>
</feature>
<sequence>MTAQMMQTRKLVAVFSTRQEANQAKQTVQTSGLNGQQIFIDDQVSPSIQVAAQGTTTGGQAGFWMGLFLGGIVGLIATIIGSFLLTGDYPHSAASRFVVVGSAIAGSVFGALVAKGLRASQPASQKIKGNADVPRQFRLMVAGSQDDLRRAQQALGQPVVTS</sequence>
<feature type="transmembrane region" description="Helical" evidence="1">
    <location>
        <begin position="97"/>
        <end position="117"/>
    </location>
</feature>
<proteinExistence type="predicted"/>
<comment type="caution">
    <text evidence="2">The sequence shown here is derived from an EMBL/GenBank/DDBJ whole genome shotgun (WGS) entry which is preliminary data.</text>
</comment>
<accession>A0A2W4VP17</accession>
<evidence type="ECO:0008006" key="4">
    <source>
        <dbReference type="Google" id="ProtNLM"/>
    </source>
</evidence>
<dbReference type="Proteomes" id="UP000249081">
    <property type="component" value="Unassembled WGS sequence"/>
</dbReference>
<organism evidence="2 3">
    <name type="scientific">Shackletoniella antarctica</name>
    <dbReference type="NCBI Taxonomy" id="268115"/>
    <lineage>
        <taxon>Bacteria</taxon>
        <taxon>Bacillati</taxon>
        <taxon>Cyanobacteriota</taxon>
        <taxon>Cyanophyceae</taxon>
        <taxon>Oculatellales</taxon>
        <taxon>Oculatellaceae</taxon>
        <taxon>Shackletoniella</taxon>
    </lineage>
</organism>
<protein>
    <recommendedName>
        <fullName evidence="4">DUF1269 domain-containing protein</fullName>
    </recommendedName>
</protein>
<dbReference type="AlphaFoldDB" id="A0A2W4VP17"/>
<keyword evidence="1" id="KW-1133">Transmembrane helix</keyword>
<reference evidence="2 3" key="2">
    <citation type="submission" date="2018-06" db="EMBL/GenBank/DDBJ databases">
        <title>Metagenomic assembly of (sub)arctic Cyanobacteria and their associated microbiome from non-axenic cultures.</title>
        <authorList>
            <person name="Baurain D."/>
        </authorList>
    </citation>
    <scope>NUCLEOTIDE SEQUENCE [LARGE SCALE GENOMIC DNA]</scope>
    <source>
        <strain evidence="2">ULC041bin1</strain>
    </source>
</reference>
<gene>
    <name evidence="2" type="ORF">DCF17_20295</name>
</gene>
<evidence type="ECO:0000313" key="3">
    <source>
        <dbReference type="Proteomes" id="UP000249081"/>
    </source>
</evidence>
<reference evidence="3" key="1">
    <citation type="submission" date="2018-04" db="EMBL/GenBank/DDBJ databases">
        <authorList>
            <person name="Cornet L."/>
        </authorList>
    </citation>
    <scope>NUCLEOTIDE SEQUENCE [LARGE SCALE GENOMIC DNA]</scope>
</reference>
<evidence type="ECO:0000313" key="2">
    <source>
        <dbReference type="EMBL" id="PZO34544.1"/>
    </source>
</evidence>